<organism evidence="1 2">
    <name type="scientific">Streptomyces coryli</name>
    <dbReference type="NCBI Taxonomy" id="1128680"/>
    <lineage>
        <taxon>Bacteria</taxon>
        <taxon>Bacillati</taxon>
        <taxon>Actinomycetota</taxon>
        <taxon>Actinomycetes</taxon>
        <taxon>Kitasatosporales</taxon>
        <taxon>Streptomycetaceae</taxon>
        <taxon>Streptomyces</taxon>
    </lineage>
</organism>
<evidence type="ECO:0000313" key="2">
    <source>
        <dbReference type="Proteomes" id="UP000481583"/>
    </source>
</evidence>
<dbReference type="RefSeq" id="WP_165231980.1">
    <property type="nucleotide sequence ID" value="NZ_JAAKZV010000010.1"/>
</dbReference>
<sequence>MAGRDLRSLFSSNDRALASAEAFTNRQAQWAAFLDALARHQAQQQEPGFDVQDVEAPRHNVLVFHGVGGIGKTTLSAKIEASLRNTQARPSQWPAPPVQLLPIRIDLARAAGTDFEQLVLTLRLALTDTGRPMPAFDVFLRRWWEAHHPGEPLEEYLRRGGLAARFAGAIRLPEQLQSTLADVAGALSLPGTVGAAGAQLIGSLVTALRQRNERVTALAGCHRLADLLEADLDLDTLSYATHLLAWDITQLPATKRPVPVVLLDTFEEVGDRTHRELERLIQHVVYLMPNTMFVITGRDRLQWADAALSGQLDFTGPTAWPDLAAGPDTHPRGQVLIGDFSPQDCDAYLAHRLTSGNQPLIGADIRNTITRRSHGLPLHLELSISRFLEIRRSGRTPVPEDFDHPFPALIVRTVRDLTPDERHVLRSVSLLDAFSIPLATRVAGLDRDAAALRLAERPFITEDPAAPWPYHLHQLIRAAIRDSTADTGDDRWSSNDWRRAAERAHTALGEEWTEGPRRDRTVLIACLRQGLALAAEYGLALGWLIEAAFAYVGDSVWEPLTPSMAESTDRPDTAAAALLELLTTLRQRQHEHRERTVARLAELIATELLPRQLADMATYYRAKAERDIGRADDSRRHMEAVLAGGGRQAPAARRGLVHLARLRGDFPAAFAAAQELGWEGRQQRVLGDLYWPHGRVHEAADAYRAGRREAEQHGKAGETATCQALCAFALAFTDPERADDELDLAEELLAGVDLRASSLNAQMAALVRDAGTTSGWHERFRSVEAAIDIAGLASAAPTLQLVACFHAAVLQDDAAMQATIGRLRELTANGDSAHLVDVAHMMAAHPASDNSSTRWLDEPEQVRRRWRDLITTRQQRRAGPAGTAEGT</sequence>
<gene>
    <name evidence="1" type="ORF">G5C51_04470</name>
</gene>
<protein>
    <submittedName>
        <fullName evidence="1">ATP/GTP-binding protein</fullName>
    </submittedName>
</protein>
<accession>A0A6G4TTQ8</accession>
<dbReference type="InterPro" id="IPR027417">
    <property type="entry name" value="P-loop_NTPase"/>
</dbReference>
<keyword evidence="2" id="KW-1185">Reference proteome</keyword>
<comment type="caution">
    <text evidence="1">The sequence shown here is derived from an EMBL/GenBank/DDBJ whole genome shotgun (WGS) entry which is preliminary data.</text>
</comment>
<dbReference type="EMBL" id="JAAKZV010000010">
    <property type="protein sequence ID" value="NGN63162.1"/>
    <property type="molecule type" value="Genomic_DNA"/>
</dbReference>
<dbReference type="SUPFAM" id="SSF52540">
    <property type="entry name" value="P-loop containing nucleoside triphosphate hydrolases"/>
    <property type="match status" value="2"/>
</dbReference>
<proteinExistence type="predicted"/>
<reference evidence="1 2" key="1">
    <citation type="submission" date="2020-02" db="EMBL/GenBank/DDBJ databases">
        <title>Whole-genome analyses of novel actinobacteria.</title>
        <authorList>
            <person name="Sahin N."/>
        </authorList>
    </citation>
    <scope>NUCLEOTIDE SEQUENCE [LARGE SCALE GENOMIC DNA]</scope>
    <source>
        <strain evidence="1 2">A7024</strain>
    </source>
</reference>
<dbReference type="Proteomes" id="UP000481583">
    <property type="component" value="Unassembled WGS sequence"/>
</dbReference>
<dbReference type="AlphaFoldDB" id="A0A6G4TTQ8"/>
<name>A0A6G4TTQ8_9ACTN</name>
<evidence type="ECO:0000313" key="1">
    <source>
        <dbReference type="EMBL" id="NGN63162.1"/>
    </source>
</evidence>